<evidence type="ECO:0000256" key="1">
    <source>
        <dbReference type="SAM" id="Coils"/>
    </source>
</evidence>
<dbReference type="AlphaFoldDB" id="A0A6C0LMX9"/>
<protein>
    <submittedName>
        <fullName evidence="2">Uncharacterized protein</fullName>
    </submittedName>
</protein>
<accession>A0A6C0LMX9</accession>
<reference evidence="2" key="1">
    <citation type="journal article" date="2020" name="Nature">
        <title>Giant virus diversity and host interactions through global metagenomics.</title>
        <authorList>
            <person name="Schulz F."/>
            <person name="Roux S."/>
            <person name="Paez-Espino D."/>
            <person name="Jungbluth S."/>
            <person name="Walsh D.A."/>
            <person name="Denef V.J."/>
            <person name="McMahon K.D."/>
            <person name="Konstantinidis K.T."/>
            <person name="Eloe-Fadrosh E.A."/>
            <person name="Kyrpides N.C."/>
            <person name="Woyke T."/>
        </authorList>
    </citation>
    <scope>NUCLEOTIDE SEQUENCE</scope>
    <source>
        <strain evidence="2">GVMAG-M-3300027963-21</strain>
    </source>
</reference>
<feature type="coiled-coil region" evidence="1">
    <location>
        <begin position="74"/>
        <end position="142"/>
    </location>
</feature>
<name>A0A6C0LMX9_9ZZZZ</name>
<keyword evidence="1" id="KW-0175">Coiled coil</keyword>
<proteinExistence type="predicted"/>
<dbReference type="EMBL" id="MN740526">
    <property type="protein sequence ID" value="QHU31355.1"/>
    <property type="molecule type" value="Genomic_DNA"/>
</dbReference>
<sequence>MTQSDIDSVIRYDLNSLLQNIPSTGKPFDDKKLNFKELLISFLQKITVFCNKYIENLFTKDINMPDLTCLNYGINKLKELIEKTNNKNNDDIEKFKKLLLELLENIPKPLSQYRVAIRNYKNEYLENENNRLEIKKTVQETQQQLALQPKSFINIMKDFYNKNSITYLLYDVPNKNLEDELTLDFALQILSEYQYICGGNRIVSVSNGETALKKKEEKDYTELDYFILLKNKGIDDDEGTVAKYETFLKSKLALDYLNSKKSELSNYYYSYVSNEISADVRKKDYHLKRYNDSLSFIISYTKQKKENYNENSLKTMIELYNKSKSSQGGNANIKAVNKIKKLSKKTILGKERCIYAIQGDRKEYLRYKGDLIPVKDYKKVMSNK</sequence>
<evidence type="ECO:0000313" key="2">
    <source>
        <dbReference type="EMBL" id="QHU31355.1"/>
    </source>
</evidence>
<organism evidence="2">
    <name type="scientific">viral metagenome</name>
    <dbReference type="NCBI Taxonomy" id="1070528"/>
    <lineage>
        <taxon>unclassified sequences</taxon>
        <taxon>metagenomes</taxon>
        <taxon>organismal metagenomes</taxon>
    </lineage>
</organism>